<protein>
    <submittedName>
        <fullName evidence="2">Uncharacterized protein</fullName>
    </submittedName>
</protein>
<feature type="compositionally biased region" description="Acidic residues" evidence="1">
    <location>
        <begin position="598"/>
        <end position="608"/>
    </location>
</feature>
<feature type="region of interest" description="Disordered" evidence="1">
    <location>
        <begin position="504"/>
        <end position="542"/>
    </location>
</feature>
<feature type="region of interest" description="Disordered" evidence="1">
    <location>
        <begin position="910"/>
        <end position="931"/>
    </location>
</feature>
<feature type="compositionally biased region" description="Polar residues" evidence="1">
    <location>
        <begin position="317"/>
        <end position="347"/>
    </location>
</feature>
<accession>A0A0K6SAR9</accession>
<feature type="region of interest" description="Disordered" evidence="1">
    <location>
        <begin position="69"/>
        <end position="90"/>
    </location>
</feature>
<feature type="region of interest" description="Disordered" evidence="1">
    <location>
        <begin position="386"/>
        <end position="407"/>
    </location>
</feature>
<gene>
    <name evidence="2" type="ORF">Cvel_11942.t2</name>
</gene>
<feature type="compositionally biased region" description="Polar residues" evidence="1">
    <location>
        <begin position="632"/>
        <end position="649"/>
    </location>
</feature>
<feature type="compositionally biased region" description="Low complexity" evidence="1">
    <location>
        <begin position="614"/>
        <end position="631"/>
    </location>
</feature>
<reference evidence="2" key="1">
    <citation type="submission" date="2014-11" db="EMBL/GenBank/DDBJ databases">
        <title>Molecular phylogeny of cliff fern family Woodsiaceae with morphological implications.</title>
        <authorList>
            <person name="Shao Y.-Z."/>
            <person name="Wei R."/>
            <person name="Zhang X.-C."/>
        </authorList>
    </citation>
    <scope>NUCLEOTIDE SEQUENCE</scope>
</reference>
<organism evidence="2">
    <name type="scientific">Chromera velia CCMP2878</name>
    <dbReference type="NCBI Taxonomy" id="1169474"/>
    <lineage>
        <taxon>Eukaryota</taxon>
        <taxon>Sar</taxon>
        <taxon>Alveolata</taxon>
        <taxon>Colpodellida</taxon>
        <taxon>Chromeraceae</taxon>
        <taxon>Chromera</taxon>
    </lineage>
</organism>
<feature type="compositionally biased region" description="Polar residues" evidence="1">
    <location>
        <begin position="921"/>
        <end position="931"/>
    </location>
</feature>
<evidence type="ECO:0000313" key="2">
    <source>
        <dbReference type="EMBL" id="CUC10771.1"/>
    </source>
</evidence>
<feature type="compositionally biased region" description="Basic and acidic residues" evidence="1">
    <location>
        <begin position="672"/>
        <end position="687"/>
    </location>
</feature>
<feature type="region of interest" description="Disordered" evidence="1">
    <location>
        <begin position="555"/>
        <end position="719"/>
    </location>
</feature>
<evidence type="ECO:0000256" key="1">
    <source>
        <dbReference type="SAM" id="MobiDB-lite"/>
    </source>
</evidence>
<dbReference type="VEuPathDB" id="CryptoDB:Cvel_11942"/>
<feature type="region of interest" description="Disordered" evidence="1">
    <location>
        <begin position="459"/>
        <end position="492"/>
    </location>
</feature>
<sequence>MSSAEGQSSLRTLQERKDGLAVEFLTSLRAHAFCSAYGNFLRASAKLQATEDRLSATLIQKQEACPAVFSSSASPKEPSRSRGDQESAPPGLFHVTNDFSLLTGRFLQQLRTEIATHEKSVKEWEGGLRSQLQEGVFGFPHQPLYISCKAANGQPGSDLSLRVFTIAPLLPLSTLSLWIELRERVPRSDQVLRVQPTVDTHLVPHSASHSSNSEEEEQIRTAVSSRGKLDISQTDMSFPYPLSGGSREARAFFHKRSVLLCGLRKHTDEENRGLQRCSVHFRVKRARVKPSFRGFQLTDPILPPSTVLSMVQLLETQQESTQAGNESENKQQAGNESEFPSAQSQMAGLSPAPVVSSSSELKIQDVPSLSALLEERGGTAVLLSRTEMEREESEKQQRSTQQSQGVIRRQGRFSVCGSVFSPDGRERLRRVGGLVAVLFEGAELKQVVKEAAFNTWKERQTTAAPDSLLSPEEKSAPLPKNPVGTSATEGWGRGMRKSVAALFGRISTTDDSPSAEAVKEQSEKKMEMETVKNPKNNNKVRGSVKALADLFGLEVSPVSPDGHAPGESTDASSDKEAAGYSPLPGGQQRQRRRKQTESSDDSMDSDSEGDGHLSSSVSSETSSSSLPSSGSALQTGPSSAASLTGSSVESETDDETDGVRTDEAESEGTTSDDAKCEEGVGKWEPKMEKKKQRPVTASSQKSLPAVGGGLLSPSATSENSIPLSLEEGRAMFPADPAPIWLTEGEKETKVSVPATLGVRKSISMFVSRPVFVSEHLSLEERRATRAAHEARHLPVCAAPDGTEVLAEAVALATGLQEGDASLGVVVRLLQEKFPSLLFDRLVLSLGDDIHVPALSTAVSGFPLNVGELDSLGAVPWYTVSSSVSGEGVFLAEKEKEDTQRVPVLCASLMPPERPPLLQSERGASNSGSSLL</sequence>
<feature type="region of interest" description="Disordered" evidence="1">
    <location>
        <begin position="317"/>
        <end position="353"/>
    </location>
</feature>
<proteinExistence type="predicted"/>
<feature type="compositionally biased region" description="Basic and acidic residues" evidence="1">
    <location>
        <begin position="517"/>
        <end position="532"/>
    </location>
</feature>
<feature type="compositionally biased region" description="Basic and acidic residues" evidence="1">
    <location>
        <begin position="386"/>
        <end position="397"/>
    </location>
</feature>
<name>A0A0K6SAR9_9ALVE</name>
<dbReference type="AlphaFoldDB" id="A0A0K6SAR9"/>
<dbReference type="EMBL" id="CDMZ01005679">
    <property type="protein sequence ID" value="CUC10771.1"/>
    <property type="molecule type" value="Genomic_DNA"/>
</dbReference>
<feature type="region of interest" description="Disordered" evidence="1">
    <location>
        <begin position="203"/>
        <end position="226"/>
    </location>
</feature>